<dbReference type="PANTHER" id="PTHR44813">
    <property type="entry name" value="MITOGEN-ACTIVATED PROTEIN KINASE-BINDING PROTEIN 1"/>
    <property type="match status" value="1"/>
</dbReference>
<feature type="region of interest" description="Disordered" evidence="4">
    <location>
        <begin position="1131"/>
        <end position="1150"/>
    </location>
</feature>
<proteinExistence type="predicted"/>
<feature type="compositionally biased region" description="Polar residues" evidence="4">
    <location>
        <begin position="1131"/>
        <end position="1144"/>
    </location>
</feature>
<accession>H2ZYB1</accession>
<reference evidence="8" key="1">
    <citation type="submission" date="2011-08" db="EMBL/GenBank/DDBJ databases">
        <title>The draft genome of Latimeria chalumnae.</title>
        <authorList>
            <person name="Di Palma F."/>
            <person name="Alfoldi J."/>
            <person name="Johnson J."/>
            <person name="Berlin A."/>
            <person name="Gnerre S."/>
            <person name="Jaffe D."/>
            <person name="MacCallum I."/>
            <person name="Young S."/>
            <person name="Walker B.J."/>
            <person name="Lander E."/>
            <person name="Lindblad-Toh K."/>
        </authorList>
    </citation>
    <scope>NUCLEOTIDE SEQUENCE [LARGE SCALE GENOMIC DNA]</scope>
    <source>
        <strain evidence="8">Wild caught</strain>
    </source>
</reference>
<dbReference type="InParanoid" id="H2ZYB1"/>
<dbReference type="PROSITE" id="PS50082">
    <property type="entry name" value="WD_REPEATS_2"/>
    <property type="match status" value="3"/>
</dbReference>
<feature type="domain" description="MABP1/WDR62 first WD40" evidence="5">
    <location>
        <begin position="1"/>
        <end position="271"/>
    </location>
</feature>
<dbReference type="InterPro" id="IPR015943">
    <property type="entry name" value="WD40/YVTN_repeat-like_dom_sf"/>
</dbReference>
<dbReference type="GO" id="GO:0005737">
    <property type="term" value="C:cytoplasm"/>
    <property type="evidence" value="ECO:0007669"/>
    <property type="project" value="TreeGrafter"/>
</dbReference>
<dbReference type="FunCoup" id="H2ZYB1">
    <property type="interactions" value="872"/>
</dbReference>
<dbReference type="Gene3D" id="2.130.10.10">
    <property type="entry name" value="YVTN repeat-like/Quinoprotein amine dehydrogenase"/>
    <property type="match status" value="4"/>
</dbReference>
<dbReference type="Bgee" id="ENSLACG00000002129">
    <property type="expression patterns" value="Expressed in muscle tissue and 2 other cell types or tissues"/>
</dbReference>
<dbReference type="PANTHER" id="PTHR44813:SF1">
    <property type="entry name" value="MITOGEN-ACTIVATED PROTEIN KINASE-BINDING PROTEIN 1"/>
    <property type="match status" value="1"/>
</dbReference>
<dbReference type="InterPro" id="IPR056161">
    <property type="entry name" value="WD40_MABP1-WDR62_1st"/>
</dbReference>
<feature type="repeat" description="WD" evidence="3">
    <location>
        <begin position="545"/>
        <end position="586"/>
    </location>
</feature>
<evidence type="ECO:0000313" key="7">
    <source>
        <dbReference type="Ensembl" id="ENSLACP00000002382.1"/>
    </source>
</evidence>
<dbReference type="eggNOG" id="KOG1408">
    <property type="taxonomic scope" value="Eukaryota"/>
</dbReference>
<dbReference type="Ensembl" id="ENSLACT00000002402.1">
    <property type="protein sequence ID" value="ENSLACP00000002382.1"/>
    <property type="gene ID" value="ENSLACG00000002129.1"/>
</dbReference>
<evidence type="ECO:0000256" key="2">
    <source>
        <dbReference type="ARBA" id="ARBA00022737"/>
    </source>
</evidence>
<dbReference type="EMBL" id="AFYH01252194">
    <property type="status" value="NOT_ANNOTATED_CDS"/>
    <property type="molecule type" value="Genomic_DNA"/>
</dbReference>
<dbReference type="EMBL" id="AFYH01252196">
    <property type="status" value="NOT_ANNOTATED_CDS"/>
    <property type="molecule type" value="Genomic_DNA"/>
</dbReference>
<sequence>SGHLPAVRVWDVEEKVQLAETQCHKYGVSCVAFSPNMRYIVSVGYQHDMIVNVWEWKKDSTIASNKVSSKVTAVSFSEDSSYFVTVGNRHVKFWYLDASKERRINATVPLIGRSGLLGELRNNYFCGVACGRGKMAGSTFCITSAGLLCQFNEKRLLDKWIDLRILISNCISVSEEFIFCGCGDGTVRVFKPQNLHYITSLSKPHYLGVDVAKGIEPSLLFTKKLDAVYPDTIALSFDPQRCWLSCVYSDHSLYVWDVNDTKKVGKVWSGLFHSSCVWSVEVYPDLEGDDRACFPPGSFLTCSSDNTIRLWNMERNNPAVPHPTAFHRNIYSHDLHKVVYVDDDLQFLQCTAGGSERLDGGSTTDMKSGIRVMKISPDGQHLASGDRRGNLRIHDLHVLHEILKVEAHDAEVLCLEYFKLDPGLTLLASASRDRLIHILNVDNGYSLEQTLDDHSSSITAVKIVASDDEMRMISCGADKSIYFRTAQKSVDGIQFSRTHHVVGKTTLYDMDIDSTHKYAAVGCQDRNIRVYNVISGKEKRCFKGAQGEDGTLLKVQMDPSGTLLATSCTDKNISIFDFYTGECVGTMFGHSELVTGMKFTNDCRYLITVSGDSCIFVWRLDSQMTDCMRNRLEEIKQTRRQERTPQRKQPVPIRRETYIAVPCPTQPQIEEEDDSEEDVEDDESLQTPIKDPSGADDMDPAFLLTNGGLPLWAKRLEAGENCIQNLVEQNPKKIYRPHGRWAESADQDLLKRILETMPLQPTLTPTPSRVTLERGPLDSFPFEQEGREEFKPQNLENLLEEMESAAADQQRGEHFSRPDLIPLENIDGANVDLESPDSSENILYPLQLEDELLNSCRRKLEDSERLGPQVLGPCITSLHACCVGSADSQSSSVEQQQDGNSFTMHIWGGILFFGSPYVLHRTCSFNVDSLGQLSSDEGSSELEEETEEVWGSLPQEASIPQTPEQEKFLKQHFETLAEDLIEEKFDRSPKDLKPTEDHGNDIFLHPRLSISARFLSRCQKNSSFSRWYPSLFGLTSITLLKYFLSIRKLDVKHCYTNRKTCNKAGYFVELIALVYRITGIAAGYREGIFISQPLAFSRFRKPSTQYKETSQNKTGRERSFMVATASSRAKMSRSQSMGENLNLKSSEEQSKQSFMSRATSNMDLVGTATENLPPKQNGQNNPSYGNHQARVKLTLNIQKVASDQSLMPPPLISAVTKVKQKPHEPLKTLVSAVTPTEMKSLGIDKSCYVNEL</sequence>
<evidence type="ECO:0000256" key="4">
    <source>
        <dbReference type="SAM" id="MobiDB-lite"/>
    </source>
</evidence>
<protein>
    <submittedName>
        <fullName evidence="7">WD repeat domain 62</fullName>
    </submittedName>
</protein>
<reference evidence="7" key="3">
    <citation type="submission" date="2025-09" db="UniProtKB">
        <authorList>
            <consortium name="Ensembl"/>
        </authorList>
    </citation>
    <scope>IDENTIFICATION</scope>
</reference>
<feature type="region of interest" description="Disordered" evidence="4">
    <location>
        <begin position="662"/>
        <end position="697"/>
    </location>
</feature>
<gene>
    <name evidence="7" type="primary">WDR62</name>
</gene>
<dbReference type="HOGENOM" id="CLU_002067_1_0_1"/>
<evidence type="ECO:0000256" key="3">
    <source>
        <dbReference type="PROSITE-ProRule" id="PRU00221"/>
    </source>
</evidence>
<dbReference type="PROSITE" id="PS50294">
    <property type="entry name" value="WD_REPEATS_REGION"/>
    <property type="match status" value="1"/>
</dbReference>
<dbReference type="GO" id="GO:0043124">
    <property type="term" value="P:negative regulation of canonical NF-kappaB signal transduction"/>
    <property type="evidence" value="ECO:0007669"/>
    <property type="project" value="TreeGrafter"/>
</dbReference>
<feature type="compositionally biased region" description="Acidic residues" evidence="4">
    <location>
        <begin position="669"/>
        <end position="684"/>
    </location>
</feature>
<evidence type="ECO:0000256" key="1">
    <source>
        <dbReference type="ARBA" id="ARBA00022574"/>
    </source>
</evidence>
<dbReference type="EMBL" id="AFYH01252197">
    <property type="status" value="NOT_ANNOTATED_CDS"/>
    <property type="molecule type" value="Genomic_DNA"/>
</dbReference>
<dbReference type="SMART" id="SM00320">
    <property type="entry name" value="WD40"/>
    <property type="match status" value="11"/>
</dbReference>
<dbReference type="InterPro" id="IPR056162">
    <property type="entry name" value="WD40_MABP1-WDR62_2nd"/>
</dbReference>
<keyword evidence="2" id="KW-0677">Repeat</keyword>
<keyword evidence="1 3" id="KW-0853">WD repeat</keyword>
<evidence type="ECO:0000259" key="5">
    <source>
        <dbReference type="Pfam" id="PF24780"/>
    </source>
</evidence>
<name>H2ZYB1_LATCH</name>
<dbReference type="EMBL" id="AFYH01252198">
    <property type="status" value="NOT_ANNOTATED_CDS"/>
    <property type="molecule type" value="Genomic_DNA"/>
</dbReference>
<dbReference type="EMBL" id="AFYH01252193">
    <property type="status" value="NOT_ANNOTATED_CDS"/>
    <property type="molecule type" value="Genomic_DNA"/>
</dbReference>
<reference evidence="7" key="2">
    <citation type="submission" date="2025-08" db="UniProtKB">
        <authorList>
            <consortium name="Ensembl"/>
        </authorList>
    </citation>
    <scope>IDENTIFICATION</scope>
</reference>
<dbReference type="InterPro" id="IPR036322">
    <property type="entry name" value="WD40_repeat_dom_sf"/>
</dbReference>
<dbReference type="InterPro" id="IPR001680">
    <property type="entry name" value="WD40_rpt"/>
</dbReference>
<dbReference type="SUPFAM" id="SSF50978">
    <property type="entry name" value="WD40 repeat-like"/>
    <property type="match status" value="2"/>
</dbReference>
<feature type="repeat" description="WD" evidence="3">
    <location>
        <begin position="299"/>
        <end position="321"/>
    </location>
</feature>
<evidence type="ECO:0000259" key="6">
    <source>
        <dbReference type="Pfam" id="PF24782"/>
    </source>
</evidence>
<feature type="repeat" description="WD" evidence="3">
    <location>
        <begin position="587"/>
        <end position="622"/>
    </location>
</feature>
<organism evidence="7 8">
    <name type="scientific">Latimeria chalumnae</name>
    <name type="common">Coelacanth</name>
    <dbReference type="NCBI Taxonomy" id="7897"/>
    <lineage>
        <taxon>Eukaryota</taxon>
        <taxon>Metazoa</taxon>
        <taxon>Chordata</taxon>
        <taxon>Craniata</taxon>
        <taxon>Vertebrata</taxon>
        <taxon>Euteleostomi</taxon>
        <taxon>Coelacanthiformes</taxon>
        <taxon>Coelacanthidae</taxon>
        <taxon>Latimeria</taxon>
    </lineage>
</organism>
<dbReference type="EMBL" id="AFYH01252195">
    <property type="status" value="NOT_ANNOTATED_CDS"/>
    <property type="molecule type" value="Genomic_DNA"/>
</dbReference>
<dbReference type="STRING" id="7897.ENSLACP00000002382"/>
<dbReference type="Pfam" id="PF24780">
    <property type="entry name" value="WD40_MABP1-WDR62_1st"/>
    <property type="match status" value="1"/>
</dbReference>
<dbReference type="AlphaFoldDB" id="H2ZYB1"/>
<dbReference type="InterPro" id="IPR055292">
    <property type="entry name" value="MABP1"/>
</dbReference>
<dbReference type="Pfam" id="PF24782">
    <property type="entry name" value="WD40_MABP1-WDR62_2nd"/>
    <property type="match status" value="1"/>
</dbReference>
<feature type="domain" description="MABP1/WDR62 second WD40" evidence="6">
    <location>
        <begin position="277"/>
        <end position="620"/>
    </location>
</feature>
<keyword evidence="8" id="KW-1185">Reference proteome</keyword>
<dbReference type="OMA" id="QEDGCGH"/>
<dbReference type="GO" id="GO:0046330">
    <property type="term" value="P:positive regulation of JNK cascade"/>
    <property type="evidence" value="ECO:0007669"/>
    <property type="project" value="TreeGrafter"/>
</dbReference>
<evidence type="ECO:0000313" key="8">
    <source>
        <dbReference type="Proteomes" id="UP000008672"/>
    </source>
</evidence>
<dbReference type="GeneTree" id="ENSGT00940000160719"/>
<dbReference type="Proteomes" id="UP000008672">
    <property type="component" value="Unassembled WGS sequence"/>
</dbReference>